<evidence type="ECO:0000256" key="3">
    <source>
        <dbReference type="ARBA" id="ARBA00023242"/>
    </source>
</evidence>
<dbReference type="PANTHER" id="PTHR15314:SF1">
    <property type="entry name" value="RIBONUCLEASE P PROTEIN SUBUNIT P20"/>
    <property type="match status" value="1"/>
</dbReference>
<gene>
    <name evidence="5" type="ORF">DLAC_09817</name>
</gene>
<dbReference type="GO" id="GO:0003676">
    <property type="term" value="F:nucleic acid binding"/>
    <property type="evidence" value="ECO:0007669"/>
    <property type="project" value="InterPro"/>
</dbReference>
<evidence type="ECO:0000313" key="6">
    <source>
        <dbReference type="Proteomes" id="UP000076078"/>
    </source>
</evidence>
<keyword evidence="4" id="KW-0698">rRNA processing</keyword>
<accession>A0A151Z799</accession>
<dbReference type="SUPFAM" id="SSF82704">
    <property type="entry name" value="AlbA-like"/>
    <property type="match status" value="1"/>
</dbReference>
<dbReference type="GO" id="GO:0001682">
    <property type="term" value="P:tRNA 5'-leader removal"/>
    <property type="evidence" value="ECO:0007669"/>
    <property type="project" value="InterPro"/>
</dbReference>
<dbReference type="GO" id="GO:0004526">
    <property type="term" value="F:ribonuclease P activity"/>
    <property type="evidence" value="ECO:0007669"/>
    <property type="project" value="UniProtKB-UniRule"/>
</dbReference>
<dbReference type="GO" id="GO:0006364">
    <property type="term" value="P:rRNA processing"/>
    <property type="evidence" value="ECO:0007669"/>
    <property type="project" value="UniProtKB-KW"/>
</dbReference>
<evidence type="ECO:0000256" key="1">
    <source>
        <dbReference type="ARBA" id="ARBA00004604"/>
    </source>
</evidence>
<dbReference type="OMA" id="HCSAIHI"/>
<reference evidence="5 6" key="1">
    <citation type="submission" date="2015-12" db="EMBL/GenBank/DDBJ databases">
        <title>Dictyostelia acquired genes for synthesis and detection of signals that induce cell-type specialization by lateral gene transfer from prokaryotes.</title>
        <authorList>
            <person name="Gloeckner G."/>
            <person name="Schaap P."/>
        </authorList>
    </citation>
    <scope>NUCLEOTIDE SEQUENCE [LARGE SCALE GENOMIC DNA]</scope>
    <source>
        <strain evidence="5 6">TK</strain>
    </source>
</reference>
<dbReference type="PIRSF" id="PIRSF036572">
    <property type="entry name" value="RPP20"/>
    <property type="match status" value="1"/>
</dbReference>
<dbReference type="EMBL" id="LODT01000039">
    <property type="protein sequence ID" value="KYQ89840.1"/>
    <property type="molecule type" value="Genomic_DNA"/>
</dbReference>
<dbReference type="FunCoup" id="A0A151Z799">
    <property type="interactions" value="65"/>
</dbReference>
<dbReference type="InParanoid" id="A0A151Z799"/>
<dbReference type="AlphaFoldDB" id="A0A151Z799"/>
<proteinExistence type="inferred from homology"/>
<dbReference type="InterPro" id="IPR014612">
    <property type="entry name" value="Pop7/Rpp20"/>
</dbReference>
<keyword evidence="3 4" id="KW-0539">Nucleus</keyword>
<comment type="function">
    <text evidence="4">Component of ribonuclease P, a ribonucleoprotein complex that generates mature tRNA molecules by cleaving their 5'-ends. Also a component of the MRP ribonuclease complex, which cleaves pre-rRNA sequences.</text>
</comment>
<evidence type="ECO:0000313" key="5">
    <source>
        <dbReference type="EMBL" id="KYQ89840.1"/>
    </source>
</evidence>
<evidence type="ECO:0000256" key="4">
    <source>
        <dbReference type="PIRNR" id="PIRNR036572"/>
    </source>
</evidence>
<protein>
    <recommendedName>
        <fullName evidence="4">Ribonuclease P protein subunit p20</fullName>
        <shortName evidence="4">RNaseP protein p20</shortName>
    </recommendedName>
</protein>
<evidence type="ECO:0000256" key="2">
    <source>
        <dbReference type="ARBA" id="ARBA00022694"/>
    </source>
</evidence>
<organism evidence="5 6">
    <name type="scientific">Tieghemostelium lacteum</name>
    <name type="common">Slime mold</name>
    <name type="synonym">Dictyostelium lacteum</name>
    <dbReference type="NCBI Taxonomy" id="361077"/>
    <lineage>
        <taxon>Eukaryota</taxon>
        <taxon>Amoebozoa</taxon>
        <taxon>Evosea</taxon>
        <taxon>Eumycetozoa</taxon>
        <taxon>Dictyostelia</taxon>
        <taxon>Dictyosteliales</taxon>
        <taxon>Raperosteliaceae</taxon>
        <taxon>Tieghemostelium</taxon>
    </lineage>
</organism>
<name>A0A151Z799_TIELA</name>
<dbReference type="Gene3D" id="3.30.110.20">
    <property type="entry name" value="Alba-like domain"/>
    <property type="match status" value="1"/>
</dbReference>
<dbReference type="Proteomes" id="UP000076078">
    <property type="component" value="Unassembled WGS sequence"/>
</dbReference>
<dbReference type="STRING" id="361077.A0A151Z799"/>
<comment type="caution">
    <text evidence="5">The sequence shown here is derived from an EMBL/GenBank/DDBJ whole genome shotgun (WGS) entry which is preliminary data.</text>
</comment>
<dbReference type="Pfam" id="PF12328">
    <property type="entry name" value="Rpp20"/>
    <property type="match status" value="1"/>
</dbReference>
<comment type="similarity">
    <text evidence="4">Belongs to the histone-like Alba family.</text>
</comment>
<comment type="subcellular location">
    <subcellularLocation>
        <location evidence="1 4">Nucleus</location>
        <location evidence="1 4">Nucleolus</location>
    </subcellularLocation>
</comment>
<dbReference type="PANTHER" id="PTHR15314">
    <property type="entry name" value="RIBONUCLEASE P PROTEIN SUBUNIT P20"/>
    <property type="match status" value="1"/>
</dbReference>
<keyword evidence="2 4" id="KW-0819">tRNA processing</keyword>
<dbReference type="GO" id="GO:0000172">
    <property type="term" value="C:ribonuclease MRP complex"/>
    <property type="evidence" value="ECO:0007669"/>
    <property type="project" value="InterPro"/>
</dbReference>
<dbReference type="InterPro" id="IPR036882">
    <property type="entry name" value="Alba-like_dom_sf"/>
</dbReference>
<keyword evidence="6" id="KW-1185">Reference proteome</keyword>
<dbReference type="GO" id="GO:0005655">
    <property type="term" value="C:nucleolar ribonuclease P complex"/>
    <property type="evidence" value="ECO:0007669"/>
    <property type="project" value="InterPro"/>
</dbReference>
<sequence>MNENVSNQQDDFMFDDNDDLKVSEEDLNNPYLYCYKRRTAQRAKANANDVYIANNGQFILYVKRCKKLLLQQENCKEVVIHGLGAAIIPAIKLSLYLQKKIPNLVVSPNTGTEEIIDQYDPLRDDLEPVLRIRRCSSIHIRLTLNQ</sequence>
<dbReference type="OrthoDB" id="416729at2759"/>